<feature type="region of interest" description="Disordered" evidence="3">
    <location>
        <begin position="1"/>
        <end position="25"/>
    </location>
</feature>
<dbReference type="Gene3D" id="3.30.10.10">
    <property type="entry name" value="Trypsin Inhibitor V, subunit A"/>
    <property type="match status" value="1"/>
</dbReference>
<accession>A0ABV5UB27</accession>
<sequence length="72" mass="8452">MPGFPFERRRPSFDPAELIGRKTEDARQRCEREGFEVQVADLGRRSWVTLELKPNRIRLTVRRGVVEDCHQG</sequence>
<name>A0ABV5UB27_9PSEU</name>
<dbReference type="EMBL" id="JBHMBK010000028">
    <property type="protein sequence ID" value="MFB9688589.1"/>
    <property type="molecule type" value="Genomic_DNA"/>
</dbReference>
<protein>
    <recommendedName>
        <fullName evidence="6">PepSY domain-containing protein</fullName>
    </recommendedName>
</protein>
<dbReference type="SUPFAM" id="SSF54654">
    <property type="entry name" value="CI-2 family of serine protease inhibitors"/>
    <property type="match status" value="1"/>
</dbReference>
<reference evidence="4 5" key="1">
    <citation type="submission" date="2024-09" db="EMBL/GenBank/DDBJ databases">
        <authorList>
            <person name="Sun Q."/>
            <person name="Mori K."/>
        </authorList>
    </citation>
    <scope>NUCLEOTIDE SEQUENCE [LARGE SCALE GENOMIC DNA]</scope>
    <source>
        <strain evidence="4 5">JCM 13852</strain>
    </source>
</reference>
<evidence type="ECO:0000256" key="3">
    <source>
        <dbReference type="SAM" id="MobiDB-lite"/>
    </source>
</evidence>
<keyword evidence="5" id="KW-1185">Reference proteome</keyword>
<evidence type="ECO:0008006" key="6">
    <source>
        <dbReference type="Google" id="ProtNLM"/>
    </source>
</evidence>
<evidence type="ECO:0000313" key="4">
    <source>
        <dbReference type="EMBL" id="MFB9688589.1"/>
    </source>
</evidence>
<proteinExistence type="predicted"/>
<comment type="caution">
    <text evidence="4">The sequence shown here is derived from an EMBL/GenBank/DDBJ whole genome shotgun (WGS) entry which is preliminary data.</text>
</comment>
<evidence type="ECO:0000313" key="5">
    <source>
        <dbReference type="Proteomes" id="UP001589535"/>
    </source>
</evidence>
<evidence type="ECO:0000256" key="1">
    <source>
        <dbReference type="ARBA" id="ARBA00022690"/>
    </source>
</evidence>
<organism evidence="4 5">
    <name type="scientific">Amycolatopsis plumensis</name>
    <dbReference type="NCBI Taxonomy" id="236508"/>
    <lineage>
        <taxon>Bacteria</taxon>
        <taxon>Bacillati</taxon>
        <taxon>Actinomycetota</taxon>
        <taxon>Actinomycetes</taxon>
        <taxon>Pseudonocardiales</taxon>
        <taxon>Pseudonocardiaceae</taxon>
        <taxon>Amycolatopsis</taxon>
    </lineage>
</organism>
<evidence type="ECO:0000256" key="2">
    <source>
        <dbReference type="ARBA" id="ARBA00022900"/>
    </source>
</evidence>
<keyword evidence="2" id="KW-0722">Serine protease inhibitor</keyword>
<gene>
    <name evidence="4" type="ORF">ACFFTO_30820</name>
</gene>
<dbReference type="InterPro" id="IPR036354">
    <property type="entry name" value="Prot_inh_pot1_sf"/>
</dbReference>
<keyword evidence="1" id="KW-0646">Protease inhibitor</keyword>
<dbReference type="Proteomes" id="UP001589535">
    <property type="component" value="Unassembled WGS sequence"/>
</dbReference>
<feature type="compositionally biased region" description="Basic and acidic residues" evidence="3">
    <location>
        <begin position="1"/>
        <end position="12"/>
    </location>
</feature>
<dbReference type="RefSeq" id="WP_378200887.1">
    <property type="nucleotide sequence ID" value="NZ_JBHMBK010000028.1"/>
</dbReference>